<gene>
    <name evidence="1" type="ORF">LCGC14_2398460</name>
</gene>
<name>A0A0F9BW58_9ZZZZ</name>
<reference evidence="1" key="1">
    <citation type="journal article" date="2015" name="Nature">
        <title>Complex archaea that bridge the gap between prokaryotes and eukaryotes.</title>
        <authorList>
            <person name="Spang A."/>
            <person name="Saw J.H."/>
            <person name="Jorgensen S.L."/>
            <person name="Zaremba-Niedzwiedzka K."/>
            <person name="Martijn J."/>
            <person name="Lind A.E."/>
            <person name="van Eijk R."/>
            <person name="Schleper C."/>
            <person name="Guy L."/>
            <person name="Ettema T.J."/>
        </authorList>
    </citation>
    <scope>NUCLEOTIDE SEQUENCE</scope>
</reference>
<dbReference type="EMBL" id="LAZR01035951">
    <property type="protein sequence ID" value="KKL26119.1"/>
    <property type="molecule type" value="Genomic_DNA"/>
</dbReference>
<feature type="non-terminal residue" evidence="1">
    <location>
        <position position="41"/>
    </location>
</feature>
<sequence>MSWLNITRNIEDYGEETIGWLAVQNDLWAITTSGSAPDTVA</sequence>
<proteinExistence type="predicted"/>
<dbReference type="AlphaFoldDB" id="A0A0F9BW58"/>
<protein>
    <submittedName>
        <fullName evidence="1">Uncharacterized protein</fullName>
    </submittedName>
</protein>
<accession>A0A0F9BW58</accession>
<organism evidence="1">
    <name type="scientific">marine sediment metagenome</name>
    <dbReference type="NCBI Taxonomy" id="412755"/>
    <lineage>
        <taxon>unclassified sequences</taxon>
        <taxon>metagenomes</taxon>
        <taxon>ecological metagenomes</taxon>
    </lineage>
</organism>
<comment type="caution">
    <text evidence="1">The sequence shown here is derived from an EMBL/GenBank/DDBJ whole genome shotgun (WGS) entry which is preliminary data.</text>
</comment>
<evidence type="ECO:0000313" key="1">
    <source>
        <dbReference type="EMBL" id="KKL26119.1"/>
    </source>
</evidence>